<reference evidence="3" key="1">
    <citation type="submission" date="2019-12" db="EMBL/GenBank/DDBJ databases">
        <title>An insight into the sialome of adult female Ixodes ricinus ticks feeding for 6 days.</title>
        <authorList>
            <person name="Perner J."/>
            <person name="Ribeiro J.M.C."/>
        </authorList>
    </citation>
    <scope>NUCLEOTIDE SEQUENCE</scope>
    <source>
        <strain evidence="3">Semi-engorged</strain>
        <tissue evidence="3">Salivary glands</tissue>
    </source>
</reference>
<evidence type="ECO:0000256" key="1">
    <source>
        <dbReference type="SAM" id="Phobius"/>
    </source>
</evidence>
<organism evidence="3">
    <name type="scientific">Ixodes ricinus</name>
    <name type="common">Common tick</name>
    <name type="synonym">Acarus ricinus</name>
    <dbReference type="NCBI Taxonomy" id="34613"/>
    <lineage>
        <taxon>Eukaryota</taxon>
        <taxon>Metazoa</taxon>
        <taxon>Ecdysozoa</taxon>
        <taxon>Arthropoda</taxon>
        <taxon>Chelicerata</taxon>
        <taxon>Arachnida</taxon>
        <taxon>Acari</taxon>
        <taxon>Parasitiformes</taxon>
        <taxon>Ixodida</taxon>
        <taxon>Ixodoidea</taxon>
        <taxon>Ixodidae</taxon>
        <taxon>Ixodinae</taxon>
        <taxon>Ixodes</taxon>
    </lineage>
</organism>
<feature type="chain" id="PRO_5025497281" evidence="2">
    <location>
        <begin position="22"/>
        <end position="120"/>
    </location>
</feature>
<evidence type="ECO:0000313" key="3">
    <source>
        <dbReference type="EMBL" id="MXU91186.1"/>
    </source>
</evidence>
<keyword evidence="1" id="KW-0472">Membrane</keyword>
<keyword evidence="2" id="KW-0732">Signal</keyword>
<proteinExistence type="predicted"/>
<keyword evidence="1" id="KW-1133">Transmembrane helix</keyword>
<feature type="signal peptide" evidence="2">
    <location>
        <begin position="1"/>
        <end position="21"/>
    </location>
</feature>
<accession>A0A6B0UNH5</accession>
<name>A0A6B0UNH5_IXORI</name>
<dbReference type="AlphaFoldDB" id="A0A6B0UNH5"/>
<protein>
    <submittedName>
        <fullName evidence="3">Putative secreted protein</fullName>
    </submittedName>
</protein>
<feature type="transmembrane region" description="Helical" evidence="1">
    <location>
        <begin position="60"/>
        <end position="77"/>
    </location>
</feature>
<sequence>MSSALQFLLVSALVFVSATVAACGTCAAFELKRWSAGGAGFRRRMLVRWRGWRLCRFRRLLSLVLSGAVLFGDLWLCRISIGVRPSSFLCFPQVSSLFAGFTRGGAPSVGGAAQGRGAVG</sequence>
<evidence type="ECO:0000256" key="2">
    <source>
        <dbReference type="SAM" id="SignalP"/>
    </source>
</evidence>
<keyword evidence="1" id="KW-0812">Transmembrane</keyword>
<dbReference type="EMBL" id="GIFC01009103">
    <property type="protein sequence ID" value="MXU91186.1"/>
    <property type="molecule type" value="Transcribed_RNA"/>
</dbReference>